<feature type="domain" description="Pyridoxamine kinase/Phosphomethylpyrimidine kinase" evidence="9">
    <location>
        <begin position="13"/>
        <end position="248"/>
    </location>
</feature>
<keyword evidence="7" id="KW-0067">ATP-binding</keyword>
<evidence type="ECO:0000256" key="5">
    <source>
        <dbReference type="ARBA" id="ARBA00022741"/>
    </source>
</evidence>
<comment type="pathway">
    <text evidence="3">Cofactor biosynthesis; thiamine diphosphate biosynthesis; 4-amino-2-methyl-5-diphosphomethylpyrimidine from 5-amino-1-(5-phospho-D-ribosyl)imidazole: step 3/3.</text>
</comment>
<dbReference type="NCBIfam" id="TIGR00097">
    <property type="entry name" value="HMP-P_kinase"/>
    <property type="match status" value="1"/>
</dbReference>
<dbReference type="AlphaFoldDB" id="S0EYK2"/>
<keyword evidence="11" id="KW-1185">Reference proteome</keyword>
<dbReference type="SUPFAM" id="SSF53613">
    <property type="entry name" value="Ribokinase-like"/>
    <property type="match status" value="1"/>
</dbReference>
<evidence type="ECO:0000313" key="11">
    <source>
        <dbReference type="Proteomes" id="UP000014227"/>
    </source>
</evidence>
<dbReference type="InParanoid" id="S0EYK2"/>
<comment type="catalytic activity">
    <reaction evidence="2">
        <text>4-amino-2-methyl-5-(phosphooxymethyl)pyrimidine + ATP = 4-amino-2-methyl-5-(diphosphooxymethyl)pyrimidine + ADP</text>
        <dbReference type="Rhea" id="RHEA:19893"/>
        <dbReference type="ChEBI" id="CHEBI:30616"/>
        <dbReference type="ChEBI" id="CHEBI:57841"/>
        <dbReference type="ChEBI" id="CHEBI:58354"/>
        <dbReference type="ChEBI" id="CHEBI:456216"/>
        <dbReference type="EC" id="2.7.4.7"/>
    </reaction>
</comment>
<keyword evidence="5" id="KW-0547">Nucleotide-binding</keyword>
<gene>
    <name evidence="10" type="ORF">CCALI_01648</name>
</gene>
<dbReference type="CDD" id="cd01169">
    <property type="entry name" value="HMPP_kinase"/>
    <property type="match status" value="1"/>
</dbReference>
<evidence type="ECO:0000256" key="6">
    <source>
        <dbReference type="ARBA" id="ARBA00022777"/>
    </source>
</evidence>
<dbReference type="PANTHER" id="PTHR20858">
    <property type="entry name" value="PHOSPHOMETHYLPYRIMIDINE KINASE"/>
    <property type="match status" value="1"/>
</dbReference>
<evidence type="ECO:0000313" key="10">
    <source>
        <dbReference type="EMBL" id="CCW35463.1"/>
    </source>
</evidence>
<keyword evidence="4 10" id="KW-0808">Transferase</keyword>
<dbReference type="GO" id="GO:0008972">
    <property type="term" value="F:phosphomethylpyrimidine kinase activity"/>
    <property type="evidence" value="ECO:0007669"/>
    <property type="project" value="UniProtKB-EC"/>
</dbReference>
<dbReference type="GO" id="GO:0005829">
    <property type="term" value="C:cytosol"/>
    <property type="evidence" value="ECO:0007669"/>
    <property type="project" value="TreeGrafter"/>
</dbReference>
<dbReference type="KEGG" id="ccz:CCALI_01648"/>
<dbReference type="InterPro" id="IPR004399">
    <property type="entry name" value="HMP/HMP-P_kinase_dom"/>
</dbReference>
<comment type="catalytic activity">
    <reaction evidence="1">
        <text>4-amino-5-hydroxymethyl-2-methylpyrimidine + ATP = 4-amino-2-methyl-5-(phosphooxymethyl)pyrimidine + ADP + H(+)</text>
        <dbReference type="Rhea" id="RHEA:23096"/>
        <dbReference type="ChEBI" id="CHEBI:15378"/>
        <dbReference type="ChEBI" id="CHEBI:16892"/>
        <dbReference type="ChEBI" id="CHEBI:30616"/>
        <dbReference type="ChEBI" id="CHEBI:58354"/>
        <dbReference type="ChEBI" id="CHEBI:456216"/>
        <dbReference type="EC" id="2.7.1.49"/>
    </reaction>
</comment>
<dbReference type="Proteomes" id="UP000014227">
    <property type="component" value="Chromosome I"/>
</dbReference>
<reference evidence="11" key="1">
    <citation type="submission" date="2013-03" db="EMBL/GenBank/DDBJ databases">
        <title>Genome sequence of Chthonomonas calidirosea, the first sequenced genome from the Armatimonadetes phylum (formally candidate division OP10).</title>
        <authorList>
            <person name="Lee K.C.Y."/>
            <person name="Morgan X.C."/>
            <person name="Dunfield P.F."/>
            <person name="Tamas I."/>
            <person name="Houghton K.M."/>
            <person name="Vyssotski M."/>
            <person name="Ryan J.L.J."/>
            <person name="Lagutin K."/>
            <person name="McDonald I.R."/>
            <person name="Stott M.B."/>
        </authorList>
    </citation>
    <scope>NUCLEOTIDE SEQUENCE [LARGE SCALE GENOMIC DNA]</scope>
    <source>
        <strain evidence="11">DSM 23976 / ICMP 18418 / T49</strain>
    </source>
</reference>
<dbReference type="EC" id="2.7.1.49" evidence="10"/>
<dbReference type="FunCoup" id="S0EYK2">
    <property type="interactions" value="392"/>
</dbReference>
<organism evidence="10 11">
    <name type="scientific">Chthonomonas calidirosea (strain DSM 23976 / ICMP 18418 / T49)</name>
    <dbReference type="NCBI Taxonomy" id="1303518"/>
    <lineage>
        <taxon>Bacteria</taxon>
        <taxon>Bacillati</taxon>
        <taxon>Armatimonadota</taxon>
        <taxon>Chthonomonadia</taxon>
        <taxon>Chthonomonadales</taxon>
        <taxon>Chthonomonadaceae</taxon>
        <taxon>Chthonomonas</taxon>
    </lineage>
</organism>
<keyword evidence="6 10" id="KW-0418">Kinase</keyword>
<dbReference type="InterPro" id="IPR029056">
    <property type="entry name" value="Ribokinase-like"/>
</dbReference>
<name>S0EYK2_CHTCT</name>
<evidence type="ECO:0000256" key="2">
    <source>
        <dbReference type="ARBA" id="ARBA00000565"/>
    </source>
</evidence>
<sequence>MPVPSALTIAGSDSGGGAGLQADLKTFERYGVYGMSAVTLITAQNRRHIKEVFLLPPDLVTAQIECAWEEVPPRAIKIGALGNRAIVEAVVRALRRPDLPPLVVDPVVVSSSGKRLLESDGLEVLITQLFPMATLITPNLLEAEVLLKGAIAADDEKQMQEAVYALKRLGPQAVLLKGGHGVGPEAVDFLFDGQTCHRLALPRLTGTTLHGSGCQLSAAIAARLALGDSLRAAVEEAKRYVFYQMEKALFSTASALDSD</sequence>
<dbReference type="RefSeq" id="WP_016482996.1">
    <property type="nucleotide sequence ID" value="NC_021487.1"/>
</dbReference>
<dbReference type="HOGENOM" id="CLU_020520_0_1_0"/>
<dbReference type="Gene3D" id="3.40.1190.20">
    <property type="match status" value="1"/>
</dbReference>
<dbReference type="GO" id="GO:0008902">
    <property type="term" value="F:hydroxymethylpyrimidine kinase activity"/>
    <property type="evidence" value="ECO:0007669"/>
    <property type="project" value="UniProtKB-EC"/>
</dbReference>
<dbReference type="FunFam" id="3.40.1190.20:FF:000003">
    <property type="entry name" value="Phosphomethylpyrimidine kinase ThiD"/>
    <property type="match status" value="1"/>
</dbReference>
<dbReference type="OrthoDB" id="9810880at2"/>
<dbReference type="GO" id="GO:0009228">
    <property type="term" value="P:thiamine biosynthetic process"/>
    <property type="evidence" value="ECO:0007669"/>
    <property type="project" value="UniProtKB-KW"/>
</dbReference>
<dbReference type="GO" id="GO:0005524">
    <property type="term" value="F:ATP binding"/>
    <property type="evidence" value="ECO:0007669"/>
    <property type="project" value="UniProtKB-KW"/>
</dbReference>
<keyword evidence="8" id="KW-0784">Thiamine biosynthesis</keyword>
<dbReference type="InterPro" id="IPR013749">
    <property type="entry name" value="PM/HMP-P_kinase-1"/>
</dbReference>
<evidence type="ECO:0000256" key="1">
    <source>
        <dbReference type="ARBA" id="ARBA00000151"/>
    </source>
</evidence>
<accession>S0EYK2</accession>
<protein>
    <submittedName>
        <fullName evidence="10">Hydroxymethylpyrimidine kinase/phosphomethylpyrimidine kinase</fullName>
        <ecNumber evidence="10">2.7.1.49</ecNumber>
        <ecNumber evidence="10">2.7.4.7</ecNumber>
    </submittedName>
</protein>
<evidence type="ECO:0000256" key="4">
    <source>
        <dbReference type="ARBA" id="ARBA00022679"/>
    </source>
</evidence>
<dbReference type="STRING" id="454171.CP488_02447"/>
<proteinExistence type="predicted"/>
<dbReference type="PATRIC" id="fig|1303518.3.peg.1695"/>
<evidence type="ECO:0000256" key="7">
    <source>
        <dbReference type="ARBA" id="ARBA00022840"/>
    </source>
</evidence>
<dbReference type="Pfam" id="PF08543">
    <property type="entry name" value="Phos_pyr_kin"/>
    <property type="match status" value="1"/>
</dbReference>
<evidence type="ECO:0000256" key="3">
    <source>
        <dbReference type="ARBA" id="ARBA00004769"/>
    </source>
</evidence>
<dbReference type="eggNOG" id="COG0351">
    <property type="taxonomic scope" value="Bacteria"/>
</dbReference>
<evidence type="ECO:0000256" key="8">
    <source>
        <dbReference type="ARBA" id="ARBA00022977"/>
    </source>
</evidence>
<dbReference type="EC" id="2.7.4.7" evidence="10"/>
<evidence type="ECO:0000259" key="9">
    <source>
        <dbReference type="Pfam" id="PF08543"/>
    </source>
</evidence>
<dbReference type="EMBL" id="HF951689">
    <property type="protein sequence ID" value="CCW35463.1"/>
    <property type="molecule type" value="Genomic_DNA"/>
</dbReference>
<dbReference type="PANTHER" id="PTHR20858:SF17">
    <property type="entry name" value="HYDROXYMETHYLPYRIMIDINE_PHOSPHOMETHYLPYRIMIDINE KINASE THI20-RELATED"/>
    <property type="match status" value="1"/>
</dbReference>